<dbReference type="PANTHER" id="PTHR11119">
    <property type="entry name" value="XANTHINE-URACIL / VITAMIN C PERMEASE FAMILY MEMBER"/>
    <property type="match status" value="1"/>
</dbReference>
<reference evidence="7" key="2">
    <citation type="submission" date="2021-09" db="EMBL/GenBank/DDBJ databases">
        <authorList>
            <person name="Jia N."/>
            <person name="Wang J."/>
            <person name="Shi W."/>
            <person name="Du L."/>
            <person name="Sun Y."/>
            <person name="Zhan W."/>
            <person name="Jiang J."/>
            <person name="Wang Q."/>
            <person name="Zhang B."/>
            <person name="Ji P."/>
            <person name="Sakyi L.B."/>
            <person name="Cui X."/>
            <person name="Yuan T."/>
            <person name="Jiang B."/>
            <person name="Yang W."/>
            <person name="Lam T.T.-Y."/>
            <person name="Chang Q."/>
            <person name="Ding S."/>
            <person name="Wang X."/>
            <person name="Zhu J."/>
            <person name="Ruan X."/>
            <person name="Zhao L."/>
            <person name="Wei J."/>
            <person name="Que T."/>
            <person name="Du C."/>
            <person name="Cheng J."/>
            <person name="Dai P."/>
            <person name="Han X."/>
            <person name="Huang E."/>
            <person name="Gao Y."/>
            <person name="Liu J."/>
            <person name="Shao H."/>
            <person name="Ye R."/>
            <person name="Li L."/>
            <person name="Wei W."/>
            <person name="Wang X."/>
            <person name="Wang C."/>
            <person name="Huo Q."/>
            <person name="Li W."/>
            <person name="Guo W."/>
            <person name="Chen H."/>
            <person name="Chen S."/>
            <person name="Zhou L."/>
            <person name="Zhou L."/>
            <person name="Ni X."/>
            <person name="Tian J."/>
            <person name="Zhou Y."/>
            <person name="Sheng Y."/>
            <person name="Liu T."/>
            <person name="Pan Y."/>
            <person name="Xia L."/>
            <person name="Li J."/>
            <person name="Zhao F."/>
            <person name="Cao W."/>
        </authorList>
    </citation>
    <scope>NUCLEOTIDE SEQUENCE</scope>
    <source>
        <strain evidence="7">Rmic-2018</strain>
        <tissue evidence="7">Larvae</tissue>
    </source>
</reference>
<dbReference type="GO" id="GO:0022857">
    <property type="term" value="F:transmembrane transporter activity"/>
    <property type="evidence" value="ECO:0007669"/>
    <property type="project" value="InterPro"/>
</dbReference>
<organism evidence="7 8">
    <name type="scientific">Rhipicephalus microplus</name>
    <name type="common">Cattle tick</name>
    <name type="synonym">Boophilus microplus</name>
    <dbReference type="NCBI Taxonomy" id="6941"/>
    <lineage>
        <taxon>Eukaryota</taxon>
        <taxon>Metazoa</taxon>
        <taxon>Ecdysozoa</taxon>
        <taxon>Arthropoda</taxon>
        <taxon>Chelicerata</taxon>
        <taxon>Arachnida</taxon>
        <taxon>Acari</taxon>
        <taxon>Parasitiformes</taxon>
        <taxon>Ixodida</taxon>
        <taxon>Ixodoidea</taxon>
        <taxon>Ixodidae</taxon>
        <taxon>Rhipicephalinae</taxon>
        <taxon>Rhipicephalus</taxon>
        <taxon>Boophilus</taxon>
    </lineage>
</organism>
<protein>
    <submittedName>
        <fullName evidence="7">Uncharacterized protein</fullName>
    </submittedName>
</protein>
<name>A0A9J6DTC2_RHIMP</name>
<comment type="caution">
    <text evidence="7">The sequence shown here is derived from an EMBL/GenBank/DDBJ whole genome shotgun (WGS) entry which is preliminary data.</text>
</comment>
<keyword evidence="3 6" id="KW-0812">Transmembrane</keyword>
<dbReference type="GO" id="GO:0016020">
    <property type="term" value="C:membrane"/>
    <property type="evidence" value="ECO:0007669"/>
    <property type="project" value="UniProtKB-SubCell"/>
</dbReference>
<gene>
    <name evidence="7" type="ORF">HPB51_005437</name>
</gene>
<keyword evidence="5 6" id="KW-0472">Membrane</keyword>
<evidence type="ECO:0000256" key="4">
    <source>
        <dbReference type="ARBA" id="ARBA00022989"/>
    </source>
</evidence>
<keyword evidence="4 6" id="KW-1133">Transmembrane helix</keyword>
<dbReference type="InterPro" id="IPR006043">
    <property type="entry name" value="NCS2"/>
</dbReference>
<dbReference type="Pfam" id="PF00860">
    <property type="entry name" value="Xan_ur_permease"/>
    <property type="match status" value="1"/>
</dbReference>
<evidence type="ECO:0000313" key="7">
    <source>
        <dbReference type="EMBL" id="KAH8025241.1"/>
    </source>
</evidence>
<dbReference type="AlphaFoldDB" id="A0A9J6DTC2"/>
<evidence type="ECO:0000256" key="1">
    <source>
        <dbReference type="ARBA" id="ARBA00004141"/>
    </source>
</evidence>
<comment type="similarity">
    <text evidence="2">Belongs to the nucleobase:cation symporter-2 (NCS2) (TC 2.A.40) family.</text>
</comment>
<evidence type="ECO:0000313" key="8">
    <source>
        <dbReference type="Proteomes" id="UP000821866"/>
    </source>
</evidence>
<keyword evidence="8" id="KW-1185">Reference proteome</keyword>
<evidence type="ECO:0000256" key="6">
    <source>
        <dbReference type="SAM" id="Phobius"/>
    </source>
</evidence>
<dbReference type="VEuPathDB" id="VectorBase:LOC119169233"/>
<feature type="transmembrane region" description="Helical" evidence="6">
    <location>
        <begin position="20"/>
        <end position="39"/>
    </location>
</feature>
<comment type="subcellular location">
    <subcellularLocation>
        <location evidence="1">Membrane</location>
        <topology evidence="1">Multi-pass membrane protein</topology>
    </subcellularLocation>
</comment>
<feature type="transmembrane region" description="Helical" evidence="6">
    <location>
        <begin position="51"/>
        <end position="69"/>
    </location>
</feature>
<evidence type="ECO:0000256" key="5">
    <source>
        <dbReference type="ARBA" id="ARBA00023136"/>
    </source>
</evidence>
<evidence type="ECO:0000256" key="3">
    <source>
        <dbReference type="ARBA" id="ARBA00022692"/>
    </source>
</evidence>
<reference evidence="7" key="1">
    <citation type="journal article" date="2020" name="Cell">
        <title>Large-Scale Comparative Analyses of Tick Genomes Elucidate Their Genetic Diversity and Vector Capacities.</title>
        <authorList>
            <consortium name="Tick Genome and Microbiome Consortium (TIGMIC)"/>
            <person name="Jia N."/>
            <person name="Wang J."/>
            <person name="Shi W."/>
            <person name="Du L."/>
            <person name="Sun Y."/>
            <person name="Zhan W."/>
            <person name="Jiang J.F."/>
            <person name="Wang Q."/>
            <person name="Zhang B."/>
            <person name="Ji P."/>
            <person name="Bell-Sakyi L."/>
            <person name="Cui X.M."/>
            <person name="Yuan T.T."/>
            <person name="Jiang B.G."/>
            <person name="Yang W.F."/>
            <person name="Lam T.T."/>
            <person name="Chang Q.C."/>
            <person name="Ding S.J."/>
            <person name="Wang X.J."/>
            <person name="Zhu J.G."/>
            <person name="Ruan X.D."/>
            <person name="Zhao L."/>
            <person name="Wei J.T."/>
            <person name="Ye R.Z."/>
            <person name="Que T.C."/>
            <person name="Du C.H."/>
            <person name="Zhou Y.H."/>
            <person name="Cheng J.X."/>
            <person name="Dai P.F."/>
            <person name="Guo W.B."/>
            <person name="Han X.H."/>
            <person name="Huang E.J."/>
            <person name="Li L.F."/>
            <person name="Wei W."/>
            <person name="Gao Y.C."/>
            <person name="Liu J.Z."/>
            <person name="Shao H.Z."/>
            <person name="Wang X."/>
            <person name="Wang C.C."/>
            <person name="Yang T.C."/>
            <person name="Huo Q.B."/>
            <person name="Li W."/>
            <person name="Chen H.Y."/>
            <person name="Chen S.E."/>
            <person name="Zhou L.G."/>
            <person name="Ni X.B."/>
            <person name="Tian J.H."/>
            <person name="Sheng Y."/>
            <person name="Liu T."/>
            <person name="Pan Y.S."/>
            <person name="Xia L.Y."/>
            <person name="Li J."/>
            <person name="Zhao F."/>
            <person name="Cao W.C."/>
        </authorList>
    </citation>
    <scope>NUCLEOTIDE SEQUENCE</scope>
    <source>
        <strain evidence="7">Rmic-2018</strain>
    </source>
</reference>
<accession>A0A9J6DTC2</accession>
<dbReference type="Proteomes" id="UP000821866">
    <property type="component" value="Unassembled WGS sequence"/>
</dbReference>
<proteinExistence type="inferred from homology"/>
<dbReference type="EMBL" id="JABSTU010000007">
    <property type="protein sequence ID" value="KAH8025241.1"/>
    <property type="molecule type" value="Genomic_DNA"/>
</dbReference>
<sequence>MIVFGLITKESMFMLSIPTPIVGGMLLVLLSTLTGVGLAHLRYVDLTSSRNVFIVGVSLAMGLVIPMHVGPASDFVITRTEEERGILKMRECFDEAGARAMVARDPLRHWQYYSVPCFEKLLKKFPVLRKLPIMPEREPHVSYVEDE</sequence>
<evidence type="ECO:0000256" key="2">
    <source>
        <dbReference type="ARBA" id="ARBA00008821"/>
    </source>
</evidence>